<feature type="domain" description="Cyanovirin-N" evidence="2">
    <location>
        <begin position="21"/>
        <end position="137"/>
    </location>
</feature>
<dbReference type="PROSITE" id="PS51257">
    <property type="entry name" value="PROKAR_LIPOPROTEIN"/>
    <property type="match status" value="1"/>
</dbReference>
<feature type="chain" id="PRO_5042616623" description="Cyanovirin-N domain-containing protein" evidence="1">
    <location>
        <begin position="20"/>
        <end position="145"/>
    </location>
</feature>
<dbReference type="Proteomes" id="UP001244011">
    <property type="component" value="Unassembled WGS sequence"/>
</dbReference>
<dbReference type="Gene3D" id="2.30.60.10">
    <property type="entry name" value="Cyanovirin-N"/>
    <property type="match status" value="1"/>
</dbReference>
<protein>
    <recommendedName>
        <fullName evidence="2">Cyanovirin-N domain-containing protein</fullName>
    </recommendedName>
</protein>
<dbReference type="InterPro" id="IPR011058">
    <property type="entry name" value="Cyanovirin-N"/>
</dbReference>
<comment type="caution">
    <text evidence="3">The sequence shown here is derived from an EMBL/GenBank/DDBJ whole genome shotgun (WGS) entry which is preliminary data.</text>
</comment>
<dbReference type="InterPro" id="IPR036673">
    <property type="entry name" value="Cyanovirin-N_sf"/>
</dbReference>
<name>A0AAJ0BQ20_9PEZI</name>
<evidence type="ECO:0000259" key="2">
    <source>
        <dbReference type="SMART" id="SM01111"/>
    </source>
</evidence>
<dbReference type="SMART" id="SM01111">
    <property type="entry name" value="CVNH"/>
    <property type="match status" value="1"/>
</dbReference>
<dbReference type="GeneID" id="85306567"/>
<proteinExistence type="predicted"/>
<gene>
    <name evidence="3" type="ORF">QBC33DRAFT_296802</name>
</gene>
<dbReference type="RefSeq" id="XP_060278200.1">
    <property type="nucleotide sequence ID" value="XM_060423380.1"/>
</dbReference>
<sequence>MKVTISSVLLLAAATPALAANFLGSCSADSVVVDGKILTAKCRTISGQLKCTKLDLNNCLKNTYGSLQSDPEGDGPHFGDQCYNCSNDKTTSGILIDSPGLLHCQCDPGTGAAKANWPTAIFDINTIVDNFNGRLECYGNKAKDC</sequence>
<dbReference type="Pfam" id="PF08881">
    <property type="entry name" value="CVNH"/>
    <property type="match status" value="1"/>
</dbReference>
<dbReference type="EMBL" id="MU839045">
    <property type="protein sequence ID" value="KAK1761987.1"/>
    <property type="molecule type" value="Genomic_DNA"/>
</dbReference>
<organism evidence="3 4">
    <name type="scientific">Phialemonium atrogriseum</name>
    <dbReference type="NCBI Taxonomy" id="1093897"/>
    <lineage>
        <taxon>Eukaryota</taxon>
        <taxon>Fungi</taxon>
        <taxon>Dikarya</taxon>
        <taxon>Ascomycota</taxon>
        <taxon>Pezizomycotina</taxon>
        <taxon>Sordariomycetes</taxon>
        <taxon>Sordariomycetidae</taxon>
        <taxon>Cephalothecales</taxon>
        <taxon>Cephalothecaceae</taxon>
        <taxon>Phialemonium</taxon>
    </lineage>
</organism>
<dbReference type="SUPFAM" id="SSF51322">
    <property type="entry name" value="Cyanovirin-N"/>
    <property type="match status" value="1"/>
</dbReference>
<evidence type="ECO:0000313" key="3">
    <source>
        <dbReference type="EMBL" id="KAK1761987.1"/>
    </source>
</evidence>
<keyword evidence="4" id="KW-1185">Reference proteome</keyword>
<reference evidence="3" key="1">
    <citation type="submission" date="2023-06" db="EMBL/GenBank/DDBJ databases">
        <title>Genome-scale phylogeny and comparative genomics of the fungal order Sordariales.</title>
        <authorList>
            <consortium name="Lawrence Berkeley National Laboratory"/>
            <person name="Hensen N."/>
            <person name="Bonometti L."/>
            <person name="Westerberg I."/>
            <person name="Brannstrom I.O."/>
            <person name="Guillou S."/>
            <person name="Cros-Aarteil S."/>
            <person name="Calhoun S."/>
            <person name="Haridas S."/>
            <person name="Kuo A."/>
            <person name="Mondo S."/>
            <person name="Pangilinan J."/>
            <person name="Riley R."/>
            <person name="Labutti K."/>
            <person name="Andreopoulos B."/>
            <person name="Lipzen A."/>
            <person name="Chen C."/>
            <person name="Yanf M."/>
            <person name="Daum C."/>
            <person name="Ng V."/>
            <person name="Clum A."/>
            <person name="Steindorff A."/>
            <person name="Ohm R."/>
            <person name="Martin F."/>
            <person name="Silar P."/>
            <person name="Natvig D."/>
            <person name="Lalanne C."/>
            <person name="Gautier V."/>
            <person name="Ament-Velasquez S.L."/>
            <person name="Kruys A."/>
            <person name="Hutchinson M.I."/>
            <person name="Powell A.J."/>
            <person name="Barry K."/>
            <person name="Miller A.N."/>
            <person name="Grigoriev I.V."/>
            <person name="Debuchy R."/>
            <person name="Gladieux P."/>
            <person name="Thoren M.H."/>
            <person name="Johannesson H."/>
        </authorList>
    </citation>
    <scope>NUCLEOTIDE SEQUENCE</scope>
    <source>
        <strain evidence="3">8032-3</strain>
    </source>
</reference>
<evidence type="ECO:0000313" key="4">
    <source>
        <dbReference type="Proteomes" id="UP001244011"/>
    </source>
</evidence>
<feature type="signal peptide" evidence="1">
    <location>
        <begin position="1"/>
        <end position="19"/>
    </location>
</feature>
<evidence type="ECO:0000256" key="1">
    <source>
        <dbReference type="SAM" id="SignalP"/>
    </source>
</evidence>
<accession>A0AAJ0BQ20</accession>
<keyword evidence="1" id="KW-0732">Signal</keyword>
<dbReference type="AlphaFoldDB" id="A0AAJ0BQ20"/>